<dbReference type="GO" id="GO:0005829">
    <property type="term" value="C:cytosol"/>
    <property type="evidence" value="ECO:0007669"/>
    <property type="project" value="TreeGrafter"/>
</dbReference>
<dbReference type="PANTHER" id="PTHR43176">
    <property type="entry name" value="3-HYDROXYISOBUTYRYL-COA HYDROLASE-RELATED"/>
    <property type="match status" value="1"/>
</dbReference>
<evidence type="ECO:0000256" key="3">
    <source>
        <dbReference type="ARBA" id="ARBA00022801"/>
    </source>
</evidence>
<dbReference type="CDD" id="cd06558">
    <property type="entry name" value="crotonase-like"/>
    <property type="match status" value="1"/>
</dbReference>
<feature type="domain" description="Enoyl-CoA hydratase/isomerase" evidence="4">
    <location>
        <begin position="27"/>
        <end position="354"/>
    </location>
</feature>
<evidence type="ECO:0000313" key="5">
    <source>
        <dbReference type="EMBL" id="KTR87356.1"/>
    </source>
</evidence>
<dbReference type="RefSeq" id="WP_058592635.1">
    <property type="nucleotide sequence ID" value="NZ_LDRK01000004.1"/>
</dbReference>
<dbReference type="EMBL" id="LDRK01000004">
    <property type="protein sequence ID" value="KTR87356.1"/>
    <property type="molecule type" value="Genomic_DNA"/>
</dbReference>
<dbReference type="EC" id="3.1.2.4" evidence="2"/>
<comment type="catalytic activity">
    <reaction evidence="1">
        <text>3-hydroxy-2-methylpropanoyl-CoA + H2O = 3-hydroxy-2-methylpropanoate + CoA + H(+)</text>
        <dbReference type="Rhea" id="RHEA:20888"/>
        <dbReference type="ChEBI" id="CHEBI:11805"/>
        <dbReference type="ChEBI" id="CHEBI:15377"/>
        <dbReference type="ChEBI" id="CHEBI:15378"/>
        <dbReference type="ChEBI" id="CHEBI:57287"/>
        <dbReference type="ChEBI" id="CHEBI:57340"/>
        <dbReference type="EC" id="3.1.2.4"/>
    </reaction>
</comment>
<dbReference type="Gene3D" id="3.90.226.10">
    <property type="entry name" value="2-enoyl-CoA Hydratase, Chain A, domain 1"/>
    <property type="match status" value="1"/>
</dbReference>
<dbReference type="OrthoDB" id="9790967at2"/>
<evidence type="ECO:0000259" key="4">
    <source>
        <dbReference type="Pfam" id="PF16113"/>
    </source>
</evidence>
<dbReference type="InterPro" id="IPR045004">
    <property type="entry name" value="ECH_dom"/>
</dbReference>
<dbReference type="SUPFAM" id="SSF52096">
    <property type="entry name" value="ClpP/crotonase"/>
    <property type="match status" value="1"/>
</dbReference>
<accession>A0A147ERZ4</accession>
<organism evidence="5 6">
    <name type="scientific">Leucobacter chromiiresistens</name>
    <dbReference type="NCBI Taxonomy" id="1079994"/>
    <lineage>
        <taxon>Bacteria</taxon>
        <taxon>Bacillati</taxon>
        <taxon>Actinomycetota</taxon>
        <taxon>Actinomycetes</taxon>
        <taxon>Micrococcales</taxon>
        <taxon>Microbacteriaceae</taxon>
        <taxon>Leucobacter</taxon>
    </lineage>
</organism>
<dbReference type="GO" id="GO:0003860">
    <property type="term" value="F:3-hydroxyisobutyryl-CoA hydrolase activity"/>
    <property type="evidence" value="ECO:0007669"/>
    <property type="project" value="UniProtKB-EC"/>
</dbReference>
<dbReference type="PANTHER" id="PTHR43176:SF3">
    <property type="entry name" value="3-HYDROXYISOBUTYRYL-COA HYDROLASE, MITOCHONDRIAL"/>
    <property type="match status" value="1"/>
</dbReference>
<dbReference type="PATRIC" id="fig|1079994.3.peg.1627"/>
<evidence type="ECO:0000256" key="1">
    <source>
        <dbReference type="ARBA" id="ARBA00001709"/>
    </source>
</evidence>
<name>A0A147ERZ4_9MICO</name>
<proteinExistence type="predicted"/>
<dbReference type="NCBIfam" id="NF004127">
    <property type="entry name" value="PRK05617.1"/>
    <property type="match status" value="1"/>
</dbReference>
<comment type="caution">
    <text evidence="5">The sequence shown here is derived from an EMBL/GenBank/DDBJ whole genome shotgun (WGS) entry which is preliminary data.</text>
</comment>
<evidence type="ECO:0000256" key="2">
    <source>
        <dbReference type="ARBA" id="ARBA00011915"/>
    </source>
</evidence>
<dbReference type="AlphaFoldDB" id="A0A147ERZ4"/>
<dbReference type="Pfam" id="PF16113">
    <property type="entry name" value="ECH_2"/>
    <property type="match status" value="1"/>
</dbReference>
<evidence type="ECO:0000313" key="6">
    <source>
        <dbReference type="Proteomes" id="UP000070810"/>
    </source>
</evidence>
<reference evidence="5 6" key="1">
    <citation type="journal article" date="2016" name="Front. Microbiol.">
        <title>Genomic Resource of Rice Seed Associated Bacteria.</title>
        <authorList>
            <person name="Midha S."/>
            <person name="Bansal K."/>
            <person name="Sharma S."/>
            <person name="Kumar N."/>
            <person name="Patil P.P."/>
            <person name="Chaudhry V."/>
            <person name="Patil P.B."/>
        </authorList>
    </citation>
    <scope>NUCLEOTIDE SEQUENCE [LARGE SCALE GENOMIC DNA]</scope>
    <source>
        <strain evidence="5 6">NS354</strain>
    </source>
</reference>
<protein>
    <recommendedName>
        <fullName evidence="2">3-hydroxyisobutyryl-CoA hydrolase</fullName>
        <ecNumber evidence="2">3.1.2.4</ecNumber>
    </recommendedName>
</protein>
<keyword evidence="6" id="KW-1185">Reference proteome</keyword>
<gene>
    <name evidence="5" type="ORF">NS354_00295</name>
</gene>
<dbReference type="InterPro" id="IPR032259">
    <property type="entry name" value="HIBYL-CoA-H"/>
</dbReference>
<dbReference type="GO" id="GO:0006574">
    <property type="term" value="P:L-valine catabolic process"/>
    <property type="evidence" value="ECO:0007669"/>
    <property type="project" value="TreeGrafter"/>
</dbReference>
<dbReference type="InterPro" id="IPR029045">
    <property type="entry name" value="ClpP/crotonase-like_dom_sf"/>
</dbReference>
<dbReference type="Proteomes" id="UP000070810">
    <property type="component" value="Unassembled WGS sequence"/>
</dbReference>
<keyword evidence="3 5" id="KW-0378">Hydrolase</keyword>
<sequence length="378" mass="39220">MSATPQSQSIDSADAPLVLVRRDGAITHITLNRPRAINALNSEMFARLAAAIASAQSDGTRAVLLDGAGDRGFCGGGDIKELSRGSAGTILAEEYRLDHAISVSEAPVVGVMDGIAMGGGIGLAGHAAVRVVTERSRLAMPEARIGIVPDVGGHLLLAGAPERLGELLAVSAGDMTAGDAIALGFADVFVPTERLPELRAALAAGEEPRSAAERLAEAAPASDLLRAREWWSPIAASVFGAQEPPAAEDPAGTALRLIRALEGSDASEAACLAATVRAMSPTSVAVTLAQLDRTRRLALDLAAVLTDDLRTLGRLTARPDFAEGVRAQVIDKDRSPHWKPARIEDLDAAELAAILDPAPRPEEEPLDLGLPVLLARDA</sequence>